<reference evidence="9 10" key="1">
    <citation type="journal article" date="2018" name="Gigascience">
        <title>Genomes of trombidid mites reveal novel predicted allergens and laterally-transferred genes associated with secondary metabolism.</title>
        <authorList>
            <person name="Dong X."/>
            <person name="Chaisiri K."/>
            <person name="Xia D."/>
            <person name="Armstrong S.D."/>
            <person name="Fang Y."/>
            <person name="Donnelly M.J."/>
            <person name="Kadowaki T."/>
            <person name="McGarry J.W."/>
            <person name="Darby A.C."/>
            <person name="Makepeace B.L."/>
        </authorList>
    </citation>
    <scope>NUCLEOTIDE SEQUENCE [LARGE SCALE GENOMIC DNA]</scope>
    <source>
        <strain evidence="9">UoL-WK</strain>
    </source>
</reference>
<comment type="caution">
    <text evidence="9">The sequence shown here is derived from an EMBL/GenBank/DDBJ whole genome shotgun (WGS) entry which is preliminary data.</text>
</comment>
<dbReference type="OrthoDB" id="1695362at2759"/>
<dbReference type="STRING" id="1965070.A0A3S3PHT5"/>
<dbReference type="GO" id="GO:0046872">
    <property type="term" value="F:metal ion binding"/>
    <property type="evidence" value="ECO:0007669"/>
    <property type="project" value="UniProtKB-KW"/>
</dbReference>
<name>A0A3S3PHT5_9ACAR</name>
<evidence type="ECO:0000313" key="9">
    <source>
        <dbReference type="EMBL" id="RWS01313.1"/>
    </source>
</evidence>
<dbReference type="CDD" id="cd18870">
    <property type="entry name" value="NUDIX_AcylCoAdiphos_Nudt19"/>
    <property type="match status" value="1"/>
</dbReference>
<evidence type="ECO:0000256" key="1">
    <source>
        <dbReference type="ARBA" id="ARBA00001936"/>
    </source>
</evidence>
<evidence type="ECO:0000256" key="4">
    <source>
        <dbReference type="ARBA" id="ARBA00022723"/>
    </source>
</evidence>
<dbReference type="SUPFAM" id="SSF55811">
    <property type="entry name" value="Nudix"/>
    <property type="match status" value="1"/>
</dbReference>
<evidence type="ECO:0000256" key="3">
    <source>
        <dbReference type="ARBA" id="ARBA00005582"/>
    </source>
</evidence>
<protein>
    <submittedName>
        <fullName evidence="9">Nucleoside diphosphate-linked moiety X motif 19-like protein</fullName>
    </submittedName>
</protein>
<keyword evidence="5" id="KW-0378">Hydrolase</keyword>
<keyword evidence="10" id="KW-1185">Reference proteome</keyword>
<feature type="domain" description="Nudix hydrolase" evidence="8">
    <location>
        <begin position="1"/>
        <end position="232"/>
    </location>
</feature>
<dbReference type="PANTHER" id="PTHR12318">
    <property type="entry name" value="TESTOSTERONE-REGULATED PROTEIN RP2"/>
    <property type="match status" value="1"/>
</dbReference>
<comment type="cofactor">
    <cofactor evidence="1">
        <name>Mn(2+)</name>
        <dbReference type="ChEBI" id="CHEBI:29035"/>
    </cofactor>
</comment>
<evidence type="ECO:0000256" key="7">
    <source>
        <dbReference type="ARBA" id="ARBA00023211"/>
    </source>
</evidence>
<comment type="similarity">
    <text evidence="3">Belongs to the Nudix hydrolase family.</text>
</comment>
<dbReference type="EMBL" id="NCKU01009417">
    <property type="protein sequence ID" value="RWS01313.1"/>
    <property type="molecule type" value="Genomic_DNA"/>
</dbReference>
<dbReference type="InterPro" id="IPR015797">
    <property type="entry name" value="NUDIX_hydrolase-like_dom_sf"/>
</dbReference>
<dbReference type="AlphaFoldDB" id="A0A3S3PHT5"/>
<dbReference type="GO" id="GO:0005739">
    <property type="term" value="C:mitochondrion"/>
    <property type="evidence" value="ECO:0007669"/>
    <property type="project" value="TreeGrafter"/>
</dbReference>
<gene>
    <name evidence="9" type="ORF">B4U79_05869</name>
</gene>
<dbReference type="Proteomes" id="UP000285301">
    <property type="component" value="Unassembled WGS sequence"/>
</dbReference>
<dbReference type="InterPro" id="IPR000086">
    <property type="entry name" value="NUDIX_hydrolase_dom"/>
</dbReference>
<accession>A0A3S3PHT5</accession>
<evidence type="ECO:0000256" key="2">
    <source>
        <dbReference type="ARBA" id="ARBA00001946"/>
    </source>
</evidence>
<evidence type="ECO:0000256" key="5">
    <source>
        <dbReference type="ARBA" id="ARBA00022801"/>
    </source>
</evidence>
<keyword evidence="7" id="KW-0464">Manganese</keyword>
<sequence length="340" mass="38579">MNSASSKNDFRLLVGKRSRKSLFMASAYVFPGGTLEAGDFSSRWWSVFETSRIYKADLLSKLGNINGPRPPMITDPITVKKAKIDGSFLPPDIALRIAAIRETFEETGLFLTFNRKSISSQTPTSDLDQTDVDLTAWREKVRQDPIAFVDLCLETNCCPDVWSLYEWWNWLTPTSLGPKRFDTMFYVYCLERQPKVILDNSEITNSKWCTPTEILEEHVQNKVFLAPPQVYELSRIKNLTSFSSVKDFAEKRQKHGIERWLSVQANCKDGSLILLPGDDLYPKIPELIGSKPIPDFPQTLSEMREKAVKINRIESRGAISIAISNVTSCGHLIPVTYTQL</sequence>
<proteinExistence type="inferred from homology"/>
<comment type="cofactor">
    <cofactor evidence="2">
        <name>Mg(2+)</name>
        <dbReference type="ChEBI" id="CHEBI:18420"/>
    </cofactor>
</comment>
<organism evidence="9 10">
    <name type="scientific">Dinothrombium tinctorium</name>
    <dbReference type="NCBI Taxonomy" id="1965070"/>
    <lineage>
        <taxon>Eukaryota</taxon>
        <taxon>Metazoa</taxon>
        <taxon>Ecdysozoa</taxon>
        <taxon>Arthropoda</taxon>
        <taxon>Chelicerata</taxon>
        <taxon>Arachnida</taxon>
        <taxon>Acari</taxon>
        <taxon>Acariformes</taxon>
        <taxon>Trombidiformes</taxon>
        <taxon>Prostigmata</taxon>
        <taxon>Anystina</taxon>
        <taxon>Parasitengona</taxon>
        <taxon>Trombidioidea</taxon>
        <taxon>Trombidiidae</taxon>
        <taxon>Dinothrombium</taxon>
    </lineage>
</organism>
<dbReference type="PANTHER" id="PTHR12318:SF0">
    <property type="entry name" value="ACYL-COENZYME A DIPHOSPHATASE NUDT19"/>
    <property type="match status" value="1"/>
</dbReference>
<dbReference type="GO" id="GO:0016818">
    <property type="term" value="F:hydrolase activity, acting on acid anhydrides, in phosphorus-containing anhydrides"/>
    <property type="evidence" value="ECO:0007669"/>
    <property type="project" value="InterPro"/>
</dbReference>
<dbReference type="PROSITE" id="PS51462">
    <property type="entry name" value="NUDIX"/>
    <property type="match status" value="1"/>
</dbReference>
<dbReference type="Gene3D" id="3.90.79.10">
    <property type="entry name" value="Nucleoside Triphosphate Pyrophosphohydrolase"/>
    <property type="match status" value="1"/>
</dbReference>
<keyword evidence="4" id="KW-0479">Metal-binding</keyword>
<dbReference type="InterPro" id="IPR039121">
    <property type="entry name" value="NUDT19"/>
</dbReference>
<keyword evidence="6" id="KW-0460">Magnesium</keyword>
<evidence type="ECO:0000313" key="10">
    <source>
        <dbReference type="Proteomes" id="UP000285301"/>
    </source>
</evidence>
<evidence type="ECO:0000259" key="8">
    <source>
        <dbReference type="PROSITE" id="PS51462"/>
    </source>
</evidence>
<evidence type="ECO:0000256" key="6">
    <source>
        <dbReference type="ARBA" id="ARBA00022842"/>
    </source>
</evidence>